<accession>A0A1W6B8L7</accession>
<reference evidence="1 2" key="1">
    <citation type="submission" date="2017-02" db="EMBL/GenBank/DDBJ databases">
        <title>Complete genome sequence of the drought resistance-promoting endophyte Pantoea alhagi LTYR-11Z.</title>
        <authorList>
            <person name="Zhang L."/>
        </authorList>
    </citation>
    <scope>NUCLEOTIDE SEQUENCE [LARGE SCALE GENOMIC DNA]</scope>
    <source>
        <strain evidence="1 2">LTYR-11Z</strain>
    </source>
</reference>
<name>A0A1W6B8L7_9GAMM</name>
<dbReference type="KEGG" id="palh:B1H58_15960"/>
<proteinExistence type="predicted"/>
<gene>
    <name evidence="1" type="ORF">B1H58_15960</name>
</gene>
<organism evidence="1 2">
    <name type="scientific">Pantoea alhagi</name>
    <dbReference type="NCBI Taxonomy" id="1891675"/>
    <lineage>
        <taxon>Bacteria</taxon>
        <taxon>Pseudomonadati</taxon>
        <taxon>Pseudomonadota</taxon>
        <taxon>Gammaproteobacteria</taxon>
        <taxon>Enterobacterales</taxon>
        <taxon>Erwiniaceae</taxon>
        <taxon>Pantoea</taxon>
    </lineage>
</organism>
<dbReference type="AlphaFoldDB" id="A0A1W6B8L7"/>
<dbReference type="Proteomes" id="UP000192900">
    <property type="component" value="Chromosome"/>
</dbReference>
<sequence length="137" mass="15401">MVLALTACNEQESVTFVKNPDKSGESITPPDWAAIARSDIQSGLTMSLFSATCKLLYRDEQWFVGCKPEEDESSFMLYSIQQDKTSKMSSVVVAINDLAKRYTQQNLMLRQIITTDTHNIALNPERLKQDFEAQSGT</sequence>
<evidence type="ECO:0000313" key="2">
    <source>
        <dbReference type="Proteomes" id="UP000192900"/>
    </source>
</evidence>
<evidence type="ECO:0000313" key="1">
    <source>
        <dbReference type="EMBL" id="ARJ43384.1"/>
    </source>
</evidence>
<dbReference type="EMBL" id="CP019706">
    <property type="protein sequence ID" value="ARJ43384.1"/>
    <property type="molecule type" value="Genomic_DNA"/>
</dbReference>
<protein>
    <submittedName>
        <fullName evidence="1">Uncharacterized protein</fullName>
    </submittedName>
</protein>
<keyword evidence="2" id="KW-1185">Reference proteome</keyword>